<dbReference type="InterPro" id="IPR035919">
    <property type="entry name" value="EAL_sf"/>
</dbReference>
<dbReference type="SUPFAM" id="SSF55073">
    <property type="entry name" value="Nucleotide cyclase"/>
    <property type="match status" value="1"/>
</dbReference>
<dbReference type="PANTHER" id="PTHR33121:SF70">
    <property type="entry name" value="SIGNALING PROTEIN YKOW"/>
    <property type="match status" value="1"/>
</dbReference>
<keyword evidence="2" id="KW-1133">Transmembrane helix</keyword>
<dbReference type="InterPro" id="IPR043128">
    <property type="entry name" value="Rev_trsase/Diguanyl_cyclase"/>
</dbReference>
<evidence type="ECO:0000256" key="1">
    <source>
        <dbReference type="SAM" id="MobiDB-lite"/>
    </source>
</evidence>
<feature type="transmembrane region" description="Helical" evidence="2">
    <location>
        <begin position="36"/>
        <end position="59"/>
    </location>
</feature>
<evidence type="ECO:0000313" key="5">
    <source>
        <dbReference type="EMBL" id="MBB2903259.1"/>
    </source>
</evidence>
<evidence type="ECO:0000259" key="4">
    <source>
        <dbReference type="PROSITE" id="PS50887"/>
    </source>
</evidence>
<dbReference type="RefSeq" id="WP_183392883.1">
    <property type="nucleotide sequence ID" value="NZ_JACHVY010000006.1"/>
</dbReference>
<dbReference type="CDD" id="cd01948">
    <property type="entry name" value="EAL"/>
    <property type="match status" value="1"/>
</dbReference>
<feature type="domain" description="EAL" evidence="3">
    <location>
        <begin position="501"/>
        <end position="762"/>
    </location>
</feature>
<dbReference type="PANTHER" id="PTHR33121">
    <property type="entry name" value="CYCLIC DI-GMP PHOSPHODIESTERASE PDEF"/>
    <property type="match status" value="1"/>
</dbReference>
<feature type="transmembrane region" description="Helical" evidence="2">
    <location>
        <begin position="144"/>
        <end position="164"/>
    </location>
</feature>
<feature type="transmembrane region" description="Helical" evidence="2">
    <location>
        <begin position="208"/>
        <end position="226"/>
    </location>
</feature>
<protein>
    <submittedName>
        <fullName evidence="5">Diguanylate cyclase (GGDEF)-like protein</fullName>
    </submittedName>
</protein>
<proteinExistence type="predicted"/>
<keyword evidence="2" id="KW-0472">Membrane</keyword>
<feature type="region of interest" description="Disordered" evidence="1">
    <location>
        <begin position="781"/>
        <end position="817"/>
    </location>
</feature>
<sequence length="817" mass="85114">MRLVLLCVTTAVVALVTQVAVPTGTVLAPPAGGDPWALPVLVVRGVGRVVMFAAAAVVLTWRARTVAPEEAVWRYFSRAAWVATTAAAGAGIADCLSLTGSSNATGAGGLILGLGVLSACPLIYQGLVRWNRHGTLLSEPGDWLNGVGATFTLTAIGNLLLPVLGSPIAQWPMWQEQLWLLRTSAEIVLLGSAATVLNLGGLVRDARAWALVLSFSLVVVIDLAGVHDPVTAAGNGPLSEVGWTVAITALAVAAVVRAAPPLSRPATTAAPTAGSFVVLLASIAVLAAAGTIGADLPGDAVRAGVVAGVLGGLSVSVRGVQLIRLLADLVTTRREALTDDLTGLANRRALDRTLDEHLSAGRPISLMLIDLDGFKEVNDRFGHAVGDELLRRAGALLQRVSPPQAVSARLGGDEFAIVLPGSSTEEALALFAVLADATQAPVLIDGRRLLARASVGIATAAGETPEQLLRHADAAMYRAKTAGGAGVAVHDESAALADEQRARLVEELKVLLHSPDAVDDLDAGAIAVHYQPQLGVSGAVAGAEALVRWQHPRLGLLTPDRFLDLVEEYALMPDLTAQVLRRAAGQAAQWLRRGHRLRMSVNLSASCLSHPDLLPLVDGVLAQSGLDSRDLVLEVTETSLMADPQESIARLHDLAGRGIDISIDDYGSGYSSLAYLHDLPASELKLDRSLTRQVTTNPRTADIVAGTVALAHRLGLRVIAEGVEDTTMLHALHALGCDETQGYLHARPMTAEGFDDWLATAGGSTTRSTGTAPAAVPRSTVGLWSIPPRSGRGAADTSNDEENHDHVAAPTTRPPEP</sequence>
<feature type="transmembrane region" description="Helical" evidence="2">
    <location>
        <begin position="79"/>
        <end position="99"/>
    </location>
</feature>
<evidence type="ECO:0000259" key="3">
    <source>
        <dbReference type="PROSITE" id="PS50883"/>
    </source>
</evidence>
<dbReference type="Pfam" id="PF00563">
    <property type="entry name" value="EAL"/>
    <property type="match status" value="1"/>
</dbReference>
<reference evidence="5 6" key="2">
    <citation type="submission" date="2020-08" db="EMBL/GenBank/DDBJ databases">
        <authorList>
            <person name="Partida-Martinez L."/>
            <person name="Huntemann M."/>
            <person name="Clum A."/>
            <person name="Wang J."/>
            <person name="Palaniappan K."/>
            <person name="Ritter S."/>
            <person name="Chen I.-M."/>
            <person name="Stamatis D."/>
            <person name="Reddy T."/>
            <person name="O'Malley R."/>
            <person name="Daum C."/>
            <person name="Shapiro N."/>
            <person name="Ivanova N."/>
            <person name="Kyrpides N."/>
            <person name="Woyke T."/>
        </authorList>
    </citation>
    <scope>NUCLEOTIDE SEQUENCE [LARGE SCALE GENOMIC DNA]</scope>
    <source>
        <strain evidence="5 6">AS2.23</strain>
    </source>
</reference>
<dbReference type="Gene3D" id="3.30.70.270">
    <property type="match status" value="1"/>
</dbReference>
<organism evidence="5 6">
    <name type="scientific">Kineococcus radiotolerans</name>
    <dbReference type="NCBI Taxonomy" id="131568"/>
    <lineage>
        <taxon>Bacteria</taxon>
        <taxon>Bacillati</taxon>
        <taxon>Actinomycetota</taxon>
        <taxon>Actinomycetes</taxon>
        <taxon>Kineosporiales</taxon>
        <taxon>Kineosporiaceae</taxon>
        <taxon>Kineococcus</taxon>
    </lineage>
</organism>
<feature type="transmembrane region" description="Helical" evidence="2">
    <location>
        <begin position="105"/>
        <end position="124"/>
    </location>
</feature>
<dbReference type="InterPro" id="IPR000160">
    <property type="entry name" value="GGDEF_dom"/>
</dbReference>
<dbReference type="NCBIfam" id="TIGR00254">
    <property type="entry name" value="GGDEF"/>
    <property type="match status" value="1"/>
</dbReference>
<name>A0A7W4XZG3_KINRA</name>
<evidence type="ECO:0000256" key="2">
    <source>
        <dbReference type="SAM" id="Phobius"/>
    </source>
</evidence>
<feature type="domain" description="GGDEF" evidence="4">
    <location>
        <begin position="362"/>
        <end position="492"/>
    </location>
</feature>
<dbReference type="PROSITE" id="PS50883">
    <property type="entry name" value="EAL"/>
    <property type="match status" value="1"/>
</dbReference>
<evidence type="ECO:0000313" key="6">
    <source>
        <dbReference type="Proteomes" id="UP000533269"/>
    </source>
</evidence>
<dbReference type="SUPFAM" id="SSF141868">
    <property type="entry name" value="EAL domain-like"/>
    <property type="match status" value="1"/>
</dbReference>
<dbReference type="SMART" id="SM00267">
    <property type="entry name" value="GGDEF"/>
    <property type="match status" value="1"/>
</dbReference>
<dbReference type="EMBL" id="JACHVY010000006">
    <property type="protein sequence ID" value="MBB2903259.1"/>
    <property type="molecule type" value="Genomic_DNA"/>
</dbReference>
<reference evidence="5 6" key="1">
    <citation type="submission" date="2020-08" db="EMBL/GenBank/DDBJ databases">
        <title>The Agave Microbiome: Exploring the role of microbial communities in plant adaptations to desert environments.</title>
        <authorList>
            <person name="Partida-Martinez L.P."/>
        </authorList>
    </citation>
    <scope>NUCLEOTIDE SEQUENCE [LARGE SCALE GENOMIC DNA]</scope>
    <source>
        <strain evidence="5 6">AS2.23</strain>
    </source>
</reference>
<dbReference type="SMART" id="SM00052">
    <property type="entry name" value="EAL"/>
    <property type="match status" value="1"/>
</dbReference>
<feature type="transmembrane region" description="Helical" evidence="2">
    <location>
        <begin position="272"/>
        <end position="294"/>
    </location>
</feature>
<dbReference type="GO" id="GO:0071111">
    <property type="term" value="F:cyclic-guanylate-specific phosphodiesterase activity"/>
    <property type="evidence" value="ECO:0007669"/>
    <property type="project" value="InterPro"/>
</dbReference>
<feature type="transmembrane region" description="Helical" evidence="2">
    <location>
        <begin position="179"/>
        <end position="201"/>
    </location>
</feature>
<dbReference type="Proteomes" id="UP000533269">
    <property type="component" value="Unassembled WGS sequence"/>
</dbReference>
<feature type="transmembrane region" description="Helical" evidence="2">
    <location>
        <begin position="241"/>
        <end position="260"/>
    </location>
</feature>
<dbReference type="InterPro" id="IPR050706">
    <property type="entry name" value="Cyclic-di-GMP_PDE-like"/>
</dbReference>
<comment type="caution">
    <text evidence="5">The sequence shown here is derived from an EMBL/GenBank/DDBJ whole genome shotgun (WGS) entry which is preliminary data.</text>
</comment>
<dbReference type="CDD" id="cd01949">
    <property type="entry name" value="GGDEF"/>
    <property type="match status" value="1"/>
</dbReference>
<gene>
    <name evidence="5" type="ORF">FHR75_004101</name>
</gene>
<dbReference type="InterPro" id="IPR029787">
    <property type="entry name" value="Nucleotide_cyclase"/>
</dbReference>
<dbReference type="AlphaFoldDB" id="A0A7W4XZG3"/>
<dbReference type="InterPro" id="IPR001633">
    <property type="entry name" value="EAL_dom"/>
</dbReference>
<accession>A0A7W4XZG3</accession>
<dbReference type="Pfam" id="PF00990">
    <property type="entry name" value="GGDEF"/>
    <property type="match status" value="1"/>
</dbReference>
<dbReference type="PROSITE" id="PS50887">
    <property type="entry name" value="GGDEF"/>
    <property type="match status" value="1"/>
</dbReference>
<keyword evidence="2" id="KW-0812">Transmembrane</keyword>
<dbReference type="Gene3D" id="3.20.20.450">
    <property type="entry name" value="EAL domain"/>
    <property type="match status" value="1"/>
</dbReference>